<evidence type="ECO:0000256" key="2">
    <source>
        <dbReference type="SAM" id="Phobius"/>
    </source>
</evidence>
<accession>A0AA40AP80</accession>
<reference evidence="3" key="1">
    <citation type="submission" date="2023-06" db="EMBL/GenBank/DDBJ databases">
        <title>Genome-scale phylogeny and comparative genomics of the fungal order Sordariales.</title>
        <authorList>
            <consortium name="Lawrence Berkeley National Laboratory"/>
            <person name="Hensen N."/>
            <person name="Bonometti L."/>
            <person name="Westerberg I."/>
            <person name="Brannstrom I.O."/>
            <person name="Guillou S."/>
            <person name="Cros-Aarteil S."/>
            <person name="Calhoun S."/>
            <person name="Haridas S."/>
            <person name="Kuo A."/>
            <person name="Mondo S."/>
            <person name="Pangilinan J."/>
            <person name="Riley R."/>
            <person name="Labutti K."/>
            <person name="Andreopoulos B."/>
            <person name="Lipzen A."/>
            <person name="Chen C."/>
            <person name="Yanf M."/>
            <person name="Daum C."/>
            <person name="Ng V."/>
            <person name="Clum A."/>
            <person name="Steindorff A."/>
            <person name="Ohm R."/>
            <person name="Martin F."/>
            <person name="Silar P."/>
            <person name="Natvig D."/>
            <person name="Lalanne C."/>
            <person name="Gautier V."/>
            <person name="Ament-Velasquez S.L."/>
            <person name="Kruys A."/>
            <person name="Hutchinson M.I."/>
            <person name="Powell A.J."/>
            <person name="Barry K."/>
            <person name="Miller A.N."/>
            <person name="Grigoriev I.V."/>
            <person name="Debuchy R."/>
            <person name="Gladieux P."/>
            <person name="Thoren M.H."/>
            <person name="Johannesson H."/>
        </authorList>
    </citation>
    <scope>NUCLEOTIDE SEQUENCE</scope>
    <source>
        <strain evidence="3">SMH4607-1</strain>
    </source>
</reference>
<keyword evidence="2" id="KW-0812">Transmembrane</keyword>
<keyword evidence="2" id="KW-1133">Transmembrane helix</keyword>
<comment type="caution">
    <text evidence="3">The sequence shown here is derived from an EMBL/GenBank/DDBJ whole genome shotgun (WGS) entry which is preliminary data.</text>
</comment>
<organism evidence="3 4">
    <name type="scientific">Lasiosphaeris hirsuta</name>
    <dbReference type="NCBI Taxonomy" id="260670"/>
    <lineage>
        <taxon>Eukaryota</taxon>
        <taxon>Fungi</taxon>
        <taxon>Dikarya</taxon>
        <taxon>Ascomycota</taxon>
        <taxon>Pezizomycotina</taxon>
        <taxon>Sordariomycetes</taxon>
        <taxon>Sordariomycetidae</taxon>
        <taxon>Sordariales</taxon>
        <taxon>Lasiosphaeriaceae</taxon>
        <taxon>Lasiosphaeris</taxon>
    </lineage>
</organism>
<feature type="region of interest" description="Disordered" evidence="1">
    <location>
        <begin position="1"/>
        <end position="22"/>
    </location>
</feature>
<protein>
    <submittedName>
        <fullName evidence="3">Uncharacterized protein</fullName>
    </submittedName>
</protein>
<sequence length="749" mass="82720">MGSNDGPAEGHNEGHNEGSNAYPAAAEPQLERLIAKPTSQDLKLDLPPRAGITRRVLSLAIYLGWFAIIVALLVLNAMRHIVGPSFACLVEECLVFPGGTSRKAMDLADRNFAGAMQLVAKFLELWFLYIACSLVYNICLLLAGRLDGLPLQYLLLFENVLDPQTFLHPSFWRAPFSRSRHAAMASSKQRRALYFFLPFVLVLCLLANLMGPAAAILLLPTQESATVASIRPKQFLRFNSEAPPNLTKYHRDDPLADDMYYTGIISARIPFSFTRARLDQGIAASLARSYYWGVIPFGWDYSTVNVDQLDMFQYGIAWIPSSQVLLNVEIDVRRYYYSVEPEGYPLDHLTDLEPFSASLRASFRDSVNIAIHRRGPAVGLSSGCFAGNVSIIVVAQDKHVRCYITYFDVNGTYTYSDIDRKLVTRCIRVGSGWTNEKNGYAQFSVNLTDTNTTGVSLQDGFETASVNIYSAASAIFLNTTTNPSPLNQQIVEYIYPVTHTAPFPDPGYYEVTYCVSFAYLGFGNYTQAPKGHHVDPLGFSVDNHPEETTDPIYIDPGWVLATWLVDNGTTVHGNLDLENLSVFYLLRSLRSLIHFDYSGNLTQTLDNIQAVHFCIMANTVTLIDYDETSDLSSVANTTSNPILETTVSADVWRYGLSSRTSKLGFAVALAGCIVVCANIILCLSSWHTTKPGLVELIQQLLRAQGSQGEAMQGGSNSMPVKEIWVTLGPRDTDVSSAVQATDKTASDED</sequence>
<evidence type="ECO:0000256" key="1">
    <source>
        <dbReference type="SAM" id="MobiDB-lite"/>
    </source>
</evidence>
<gene>
    <name evidence="3" type="ORF">B0H67DRAFT_681546</name>
</gene>
<feature type="transmembrane region" description="Helical" evidence="2">
    <location>
        <begin position="193"/>
        <end position="219"/>
    </location>
</feature>
<feature type="transmembrane region" description="Helical" evidence="2">
    <location>
        <begin position="126"/>
        <end position="144"/>
    </location>
</feature>
<feature type="transmembrane region" description="Helical" evidence="2">
    <location>
        <begin position="663"/>
        <end position="683"/>
    </location>
</feature>
<name>A0AA40AP80_9PEZI</name>
<dbReference type="AlphaFoldDB" id="A0AA40AP80"/>
<evidence type="ECO:0000313" key="3">
    <source>
        <dbReference type="EMBL" id="KAK0719432.1"/>
    </source>
</evidence>
<proteinExistence type="predicted"/>
<evidence type="ECO:0000313" key="4">
    <source>
        <dbReference type="Proteomes" id="UP001172102"/>
    </source>
</evidence>
<keyword evidence="4" id="KW-1185">Reference proteome</keyword>
<dbReference type="Proteomes" id="UP001172102">
    <property type="component" value="Unassembled WGS sequence"/>
</dbReference>
<feature type="transmembrane region" description="Helical" evidence="2">
    <location>
        <begin position="56"/>
        <end position="75"/>
    </location>
</feature>
<dbReference type="EMBL" id="JAUKUA010000003">
    <property type="protein sequence ID" value="KAK0719432.1"/>
    <property type="molecule type" value="Genomic_DNA"/>
</dbReference>
<keyword evidence="2" id="KW-0472">Membrane</keyword>